<evidence type="ECO:0000256" key="1">
    <source>
        <dbReference type="SAM" id="MobiDB-lite"/>
    </source>
</evidence>
<sequence length="723" mass="80566">MNHPFQKVTDDGSSTIFVQNISPREVGELRDALMKIGSVKNFMPLLSKVFIEFESAQDADRLGVWFGLLKRRFGCEVCRLKTPTSSSTALPPRLPAKALPNSRDIVNGVFVLTTKRDIPEGSTSPVLGPHDNQSIFVPHRVCLVHHSKYETEDKNYRGYVTVKETVDIKNAAPKSSKFSTVMLTGLPEGKYMFTDITKRVSPYFPKDNDCFSSSKVVVLPLQRRAFIFFNSWIMCSTFAEDCIKSPFLVRDYQLNIHFVLENLHPHSSEEVMYRNLMKLSNGYFPQPACLEERLLLVEIFQTSVFLIKMVMNAVASIAPFVSFLPLANTIYIEMAEPRGVVDVVNSSSLRSQFTSEVWAKIRFIRPISVKVLRENLEDSNDLPTSNCEQDTGTHSTCEPPQTADPLPDHTDQVEPVEMDASDLHTSHEESQSPGPEHGESRDQIPVETGEIHVDPDDGGTKTGEDDQKPEPVTKKISECEAGTVQEEEDAHQESDLSDDQPTAAETQSVECGHVTVETLPVEDPLKTSEKVEGFQIQEDTEGLKEDVPTGFGSDKREEEVHDDKQSPVEAAENVPDEVAPEEPTENPAEELTNKEFHHVKVQRPDPADDHVENVSEDPLRSERAAPEEESHAAGDQPAAKVKEEPPTLEVKEEPQRFEVDSAAGEDGKGDKDDHKNTSGSTKRKLGDDTEEPLKPDDPQEPAVVTRPRGRPRKKIRAAGGRTK</sequence>
<proteinExistence type="predicted"/>
<feature type="region of interest" description="Disordered" evidence="1">
    <location>
        <begin position="378"/>
        <end position="723"/>
    </location>
</feature>
<feature type="compositionally biased region" description="Basic and acidic residues" evidence="1">
    <location>
        <begin position="640"/>
        <end position="676"/>
    </location>
</feature>
<feature type="compositionally biased region" description="Acidic residues" evidence="1">
    <location>
        <begin position="485"/>
        <end position="498"/>
    </location>
</feature>
<organism evidence="2 3">
    <name type="scientific">Oryzias melastigma</name>
    <name type="common">Marine medaka</name>
    <dbReference type="NCBI Taxonomy" id="30732"/>
    <lineage>
        <taxon>Eukaryota</taxon>
        <taxon>Metazoa</taxon>
        <taxon>Chordata</taxon>
        <taxon>Craniata</taxon>
        <taxon>Vertebrata</taxon>
        <taxon>Euteleostomi</taxon>
        <taxon>Actinopterygii</taxon>
        <taxon>Neopterygii</taxon>
        <taxon>Teleostei</taxon>
        <taxon>Neoteleostei</taxon>
        <taxon>Acanthomorphata</taxon>
        <taxon>Ovalentaria</taxon>
        <taxon>Atherinomorphae</taxon>
        <taxon>Beloniformes</taxon>
        <taxon>Adrianichthyidae</taxon>
        <taxon>Oryziinae</taxon>
        <taxon>Oryzias</taxon>
    </lineage>
</organism>
<accession>A0A834KYB4</accession>
<feature type="compositionally biased region" description="Polar residues" evidence="1">
    <location>
        <begin position="499"/>
        <end position="509"/>
    </location>
</feature>
<reference evidence="2" key="1">
    <citation type="journal article" name="BMC Genomics">
        <title>Long-read sequencing and de novo genome assembly of marine medaka (Oryzias melastigma).</title>
        <authorList>
            <person name="Liang P."/>
            <person name="Saqib H.S.A."/>
            <person name="Ni X."/>
            <person name="Shen Y."/>
        </authorList>
    </citation>
    <scope>NUCLEOTIDE SEQUENCE</scope>
    <source>
        <strain evidence="2">Bigg-433</strain>
    </source>
</reference>
<feature type="compositionally biased region" description="Basic and acidic residues" evidence="1">
    <location>
        <begin position="541"/>
        <end position="566"/>
    </location>
</feature>
<dbReference type="AlphaFoldDB" id="A0A834KYB4"/>
<protein>
    <submittedName>
        <fullName evidence="2">Uncharacterized protein</fullName>
    </submittedName>
</protein>
<dbReference type="Gene3D" id="3.30.70.330">
    <property type="match status" value="1"/>
</dbReference>
<feature type="compositionally biased region" description="Basic residues" evidence="1">
    <location>
        <begin position="707"/>
        <end position="723"/>
    </location>
</feature>
<dbReference type="InterPro" id="IPR012677">
    <property type="entry name" value="Nucleotide-bd_a/b_plait_sf"/>
</dbReference>
<dbReference type="EMBL" id="WKFB01000113">
    <property type="protein sequence ID" value="KAF6735297.1"/>
    <property type="molecule type" value="Genomic_DNA"/>
</dbReference>
<feature type="compositionally biased region" description="Basic and acidic residues" evidence="1">
    <location>
        <begin position="591"/>
        <end position="632"/>
    </location>
</feature>
<feature type="compositionally biased region" description="Basic and acidic residues" evidence="1">
    <location>
        <begin position="684"/>
        <end position="697"/>
    </location>
</feature>
<feature type="compositionally biased region" description="Polar residues" evidence="1">
    <location>
        <begin position="381"/>
        <end position="399"/>
    </location>
</feature>
<evidence type="ECO:0000313" key="2">
    <source>
        <dbReference type="EMBL" id="KAF6735297.1"/>
    </source>
</evidence>
<gene>
    <name evidence="2" type="ORF">FQA47_022025</name>
</gene>
<feature type="compositionally biased region" description="Basic and acidic residues" evidence="1">
    <location>
        <begin position="421"/>
        <end position="478"/>
    </location>
</feature>
<comment type="caution">
    <text evidence="2">The sequence shown here is derived from an EMBL/GenBank/DDBJ whole genome shotgun (WGS) entry which is preliminary data.</text>
</comment>
<evidence type="ECO:0000313" key="3">
    <source>
        <dbReference type="Proteomes" id="UP000646548"/>
    </source>
</evidence>
<name>A0A834KYB4_ORYME</name>
<feature type="compositionally biased region" description="Basic and acidic residues" evidence="1">
    <location>
        <begin position="523"/>
        <end position="532"/>
    </location>
</feature>
<dbReference type="Proteomes" id="UP000646548">
    <property type="component" value="Unassembled WGS sequence"/>
</dbReference>
<feature type="compositionally biased region" description="Acidic residues" evidence="1">
    <location>
        <begin position="574"/>
        <end position="588"/>
    </location>
</feature>